<dbReference type="EMBL" id="BGPR01048277">
    <property type="protein sequence ID" value="GBO25295.1"/>
    <property type="molecule type" value="Genomic_DNA"/>
</dbReference>
<gene>
    <name evidence="1" type="ORF">AVEN_148580_1</name>
</gene>
<comment type="caution">
    <text evidence="1">The sequence shown here is derived from an EMBL/GenBank/DDBJ whole genome shotgun (WGS) entry which is preliminary data.</text>
</comment>
<accession>A0A4Y2VJ53</accession>
<name>A0A4Y2VJ53_ARAVE</name>
<dbReference type="SUPFAM" id="SSF56672">
    <property type="entry name" value="DNA/RNA polymerases"/>
    <property type="match status" value="1"/>
</dbReference>
<organism evidence="1 2">
    <name type="scientific">Araneus ventricosus</name>
    <name type="common">Orbweaver spider</name>
    <name type="synonym">Epeira ventricosa</name>
    <dbReference type="NCBI Taxonomy" id="182803"/>
    <lineage>
        <taxon>Eukaryota</taxon>
        <taxon>Metazoa</taxon>
        <taxon>Ecdysozoa</taxon>
        <taxon>Arthropoda</taxon>
        <taxon>Chelicerata</taxon>
        <taxon>Arachnida</taxon>
        <taxon>Araneae</taxon>
        <taxon>Araneomorphae</taxon>
        <taxon>Entelegynae</taxon>
        <taxon>Araneoidea</taxon>
        <taxon>Araneidae</taxon>
        <taxon>Araneus</taxon>
    </lineage>
</organism>
<dbReference type="GO" id="GO:0071897">
    <property type="term" value="P:DNA biosynthetic process"/>
    <property type="evidence" value="ECO:0007669"/>
    <property type="project" value="UniProtKB-ARBA"/>
</dbReference>
<dbReference type="InterPro" id="IPR008042">
    <property type="entry name" value="Retrotrans_Pao"/>
</dbReference>
<dbReference type="PANTHER" id="PTHR47331:SF8">
    <property type="match status" value="1"/>
</dbReference>
<evidence type="ECO:0000313" key="1">
    <source>
        <dbReference type="EMBL" id="GBO25295.1"/>
    </source>
</evidence>
<reference evidence="1 2" key="1">
    <citation type="journal article" date="2019" name="Sci. Rep.">
        <title>Orb-weaving spider Araneus ventricosus genome elucidates the spidroin gene catalogue.</title>
        <authorList>
            <person name="Kono N."/>
            <person name="Nakamura H."/>
            <person name="Ohtoshi R."/>
            <person name="Moran D.A.P."/>
            <person name="Shinohara A."/>
            <person name="Yoshida Y."/>
            <person name="Fujiwara M."/>
            <person name="Mori M."/>
            <person name="Tomita M."/>
            <person name="Arakawa K."/>
        </authorList>
    </citation>
    <scope>NUCLEOTIDE SEQUENCE [LARGE SCALE GENOMIC DNA]</scope>
</reference>
<dbReference type="OrthoDB" id="6433527at2759"/>
<dbReference type="InterPro" id="IPR043502">
    <property type="entry name" value="DNA/RNA_pol_sf"/>
</dbReference>
<keyword evidence="2" id="KW-1185">Reference proteome</keyword>
<proteinExistence type="predicted"/>
<dbReference type="Pfam" id="PF05380">
    <property type="entry name" value="Peptidase_A17"/>
    <property type="match status" value="1"/>
</dbReference>
<evidence type="ECO:0008006" key="3">
    <source>
        <dbReference type="Google" id="ProtNLM"/>
    </source>
</evidence>
<dbReference type="PANTHER" id="PTHR47331">
    <property type="entry name" value="PHD-TYPE DOMAIN-CONTAINING PROTEIN"/>
    <property type="match status" value="1"/>
</dbReference>
<sequence length="557" mass="62966">MGLTVPYKAKVVDLKALIESGDVYRDDIELVRNLIDNVLEEKRENRKETNESNTVSGYVVSGSVDQVAEDRVQCGLLLDDDLHKTLKQFWEIESVDVEYTGNTEASLCEDHFVCTHNRNKDGRYVVSMALSRDPSCLGNSKDIAVRQLNSLWKRLSRDSENMSLYTDFLREYEDFGHLERVVESNEPPTQYYIPHHGVLRPDKLTTKLRVVFNASSLTTTGISLNDILMKGDADSSRPRSTRPPAYRVENRTQCRGFSLSFETGTYGMSNAPFLAIRTLQQQAEDEKSGFPLASEVLLHDTYMDDIVSGAPDLETARRLQSQLRDALQSCGMTLHKWSSNTPELLNSSLSTDVEHSFSVDTDLSVKTLGISWKPFQDRFVFKVSISIKPSYTKREVLSVIARLYDPLGFLGPVLTRAKDHLQRLWQQRLDWDDVLPNPIADEWKEFVTTMKCIEKVKIIRFILTDTWLRIVLQGFADASEAAYGAVVYLQCFYQNNSAKVTILASKSCVASIRVISIPRLELCACVLLAQLLQNLRSSLRLEITDIVLHAVSTIALA</sequence>
<protein>
    <recommendedName>
        <fullName evidence="3">Reverse transcriptase domain-containing protein</fullName>
    </recommendedName>
</protein>
<dbReference type="Proteomes" id="UP000499080">
    <property type="component" value="Unassembled WGS sequence"/>
</dbReference>
<evidence type="ECO:0000313" key="2">
    <source>
        <dbReference type="Proteomes" id="UP000499080"/>
    </source>
</evidence>
<dbReference type="AlphaFoldDB" id="A0A4Y2VJ53"/>